<protein>
    <recommendedName>
        <fullName evidence="3">MbtH protein</fullName>
    </recommendedName>
</protein>
<keyword evidence="2" id="KW-1185">Reference proteome</keyword>
<accession>A0ABX1S5G4</accession>
<evidence type="ECO:0000313" key="1">
    <source>
        <dbReference type="EMBL" id="NMH96022.1"/>
    </source>
</evidence>
<gene>
    <name evidence="1" type="ORF">HF526_01575</name>
</gene>
<evidence type="ECO:0008006" key="3">
    <source>
        <dbReference type="Google" id="ProtNLM"/>
    </source>
</evidence>
<name>A0ABX1S5G4_9PSEU</name>
<proteinExistence type="predicted"/>
<dbReference type="RefSeq" id="WP_169379392.1">
    <property type="nucleotide sequence ID" value="NZ_JAAXLA010000002.1"/>
</dbReference>
<dbReference type="EMBL" id="JAAXLA010000002">
    <property type="protein sequence ID" value="NMH96022.1"/>
    <property type="molecule type" value="Genomic_DNA"/>
</dbReference>
<organism evidence="1 2">
    <name type="scientific">Pseudonocardia acidicola</name>
    <dbReference type="NCBI Taxonomy" id="2724939"/>
    <lineage>
        <taxon>Bacteria</taxon>
        <taxon>Bacillati</taxon>
        <taxon>Actinomycetota</taxon>
        <taxon>Actinomycetes</taxon>
        <taxon>Pseudonocardiales</taxon>
        <taxon>Pseudonocardiaceae</taxon>
        <taxon>Pseudonocardia</taxon>
    </lineage>
</organism>
<comment type="caution">
    <text evidence="1">The sequence shown here is derived from an EMBL/GenBank/DDBJ whole genome shotgun (WGS) entry which is preliminary data.</text>
</comment>
<evidence type="ECO:0000313" key="2">
    <source>
        <dbReference type="Proteomes" id="UP000820669"/>
    </source>
</evidence>
<dbReference type="Proteomes" id="UP000820669">
    <property type="component" value="Unassembled WGS sequence"/>
</dbReference>
<sequence length="70" mass="7846">MECPPEVEGAYVRRHDEAHARVIWAHPGMDNWSHDETGRVACTLRRRIVGYWSTTRTADLGDVRTGPAAG</sequence>
<reference evidence="1 2" key="1">
    <citation type="submission" date="2020-04" db="EMBL/GenBank/DDBJ databases">
        <authorList>
            <person name="Klaysubun C."/>
            <person name="Duangmal K."/>
            <person name="Lipun K."/>
        </authorList>
    </citation>
    <scope>NUCLEOTIDE SEQUENCE [LARGE SCALE GENOMIC DNA]</scope>
    <source>
        <strain evidence="1 2">K10HN5</strain>
    </source>
</reference>